<sequence length="205" mass="23250">MSSFGVSHSLLKKLFKILGGLSILFSVMLVVYLIRQLDIINNPKALAHLIKDHLLIGAICFFILQIVQVVVPIIPGGVTTVVGFLAFGPILGFVLNVFGICIGSFILFKLVRTYGKPFILLFLSKEQLHFYEEKLSTKLFERFFILNMISPLAPADALIMITGLSQMTYKRFLLIILICRPISILTFSYFWIYGGEFLKHILMHY</sequence>
<protein>
    <recommendedName>
        <fullName evidence="6">TVP38/TMEM64 family membrane protein</fullName>
    </recommendedName>
</protein>
<dbReference type="AlphaFoldDB" id="A0A2X3U8R7"/>
<name>A0A2X3U8R7_STRSZ</name>
<feature type="transmembrane region" description="Helical" evidence="6">
    <location>
        <begin position="14"/>
        <end position="34"/>
    </location>
</feature>
<dbReference type="InterPro" id="IPR032816">
    <property type="entry name" value="VTT_dom"/>
</dbReference>
<evidence type="ECO:0000256" key="1">
    <source>
        <dbReference type="ARBA" id="ARBA00004651"/>
    </source>
</evidence>
<feature type="transmembrane region" description="Helical" evidence="6">
    <location>
        <begin position="81"/>
        <end position="108"/>
    </location>
</feature>
<keyword evidence="3 6" id="KW-0812">Transmembrane</keyword>
<dbReference type="Proteomes" id="UP000255476">
    <property type="component" value="Unassembled WGS sequence"/>
</dbReference>
<comment type="similarity">
    <text evidence="6">Belongs to the TVP38/TMEM64 family.</text>
</comment>
<evidence type="ECO:0000313" key="9">
    <source>
        <dbReference type="EMBL" id="VEF06059.1"/>
    </source>
</evidence>
<dbReference type="PANTHER" id="PTHR12677">
    <property type="entry name" value="GOLGI APPARATUS MEMBRANE PROTEIN TVP38-RELATED"/>
    <property type="match status" value="1"/>
</dbReference>
<evidence type="ECO:0000256" key="4">
    <source>
        <dbReference type="ARBA" id="ARBA00022989"/>
    </source>
</evidence>
<evidence type="ECO:0000313" key="8">
    <source>
        <dbReference type="EMBL" id="SUO82171.1"/>
    </source>
</evidence>
<evidence type="ECO:0000256" key="2">
    <source>
        <dbReference type="ARBA" id="ARBA00022475"/>
    </source>
</evidence>
<dbReference type="Pfam" id="PF09335">
    <property type="entry name" value="VTT_dom"/>
    <property type="match status" value="1"/>
</dbReference>
<comment type="subcellular location">
    <subcellularLocation>
        <location evidence="1 6">Cell membrane</location>
        <topology evidence="1 6">Multi-pass membrane protein</topology>
    </subcellularLocation>
</comment>
<dbReference type="EMBL" id="UHHT01000001">
    <property type="protein sequence ID" value="SUO82171.1"/>
    <property type="molecule type" value="Genomic_DNA"/>
</dbReference>
<organism evidence="9 11">
    <name type="scientific">Streptococcus equi subsp. zooepidemicus</name>
    <dbReference type="NCBI Taxonomy" id="40041"/>
    <lineage>
        <taxon>Bacteria</taxon>
        <taxon>Bacillati</taxon>
        <taxon>Bacillota</taxon>
        <taxon>Bacilli</taxon>
        <taxon>Lactobacillales</taxon>
        <taxon>Streptococcaceae</taxon>
        <taxon>Streptococcus</taxon>
    </lineage>
</organism>
<keyword evidence="2 6" id="KW-1003">Cell membrane</keyword>
<keyword evidence="4 6" id="KW-1133">Transmembrane helix</keyword>
<dbReference type="InterPro" id="IPR015414">
    <property type="entry name" value="TMEM64"/>
</dbReference>
<keyword evidence="5 6" id="KW-0472">Membrane</keyword>
<reference evidence="8 10" key="1">
    <citation type="submission" date="2018-06" db="EMBL/GenBank/DDBJ databases">
        <authorList>
            <consortium name="Pathogen Informatics"/>
            <person name="Doyle S."/>
        </authorList>
    </citation>
    <scope>NUCLEOTIDE SEQUENCE [LARGE SCALE GENOMIC DNA]</scope>
    <source>
        <strain evidence="8 10">NCTC7023</strain>
    </source>
</reference>
<dbReference type="RefSeq" id="WP_038674239.1">
    <property type="nucleotide sequence ID" value="NZ_CP046040.1"/>
</dbReference>
<feature type="transmembrane region" description="Helical" evidence="6">
    <location>
        <begin position="172"/>
        <end position="193"/>
    </location>
</feature>
<feature type="domain" description="VTT" evidence="7">
    <location>
        <begin position="74"/>
        <end position="190"/>
    </location>
</feature>
<proteinExistence type="inferred from homology"/>
<reference evidence="9 11" key="2">
    <citation type="submission" date="2018-12" db="EMBL/GenBank/DDBJ databases">
        <authorList>
            <consortium name="Pathogen Informatics"/>
        </authorList>
    </citation>
    <scope>NUCLEOTIDE SEQUENCE [LARGE SCALE GENOMIC DNA]</scope>
    <source>
        <strain evidence="9 11">NCTC6180</strain>
    </source>
</reference>
<evidence type="ECO:0000256" key="6">
    <source>
        <dbReference type="RuleBase" id="RU366058"/>
    </source>
</evidence>
<evidence type="ECO:0000259" key="7">
    <source>
        <dbReference type="Pfam" id="PF09335"/>
    </source>
</evidence>
<dbReference type="EMBL" id="LR134317">
    <property type="protein sequence ID" value="VEF06059.1"/>
    <property type="molecule type" value="Genomic_DNA"/>
</dbReference>
<evidence type="ECO:0000313" key="11">
    <source>
        <dbReference type="Proteomes" id="UP000269903"/>
    </source>
</evidence>
<feature type="transmembrane region" description="Helical" evidence="6">
    <location>
        <begin position="54"/>
        <end position="75"/>
    </location>
</feature>
<gene>
    <name evidence="9" type="ORF">NCTC6180_00652</name>
    <name evidence="8" type="ORF">NCTC7023_01536</name>
</gene>
<evidence type="ECO:0000256" key="3">
    <source>
        <dbReference type="ARBA" id="ARBA00022692"/>
    </source>
</evidence>
<dbReference type="GO" id="GO:0005886">
    <property type="term" value="C:plasma membrane"/>
    <property type="evidence" value="ECO:0007669"/>
    <property type="project" value="UniProtKB-SubCell"/>
</dbReference>
<dbReference type="Proteomes" id="UP000269903">
    <property type="component" value="Chromosome"/>
</dbReference>
<evidence type="ECO:0000313" key="10">
    <source>
        <dbReference type="Proteomes" id="UP000255476"/>
    </source>
</evidence>
<dbReference type="PANTHER" id="PTHR12677:SF49">
    <property type="entry name" value="TVP38_TMEM64 FAMILY MEMBRANE PROTEIN"/>
    <property type="match status" value="1"/>
</dbReference>
<accession>A0A2X3U8R7</accession>
<evidence type="ECO:0000256" key="5">
    <source>
        <dbReference type="ARBA" id="ARBA00023136"/>
    </source>
</evidence>
<comment type="caution">
    <text evidence="6">Lacks conserved residue(s) required for the propagation of feature annotation.</text>
</comment>